<evidence type="ECO:0000256" key="1">
    <source>
        <dbReference type="SAM" id="SignalP"/>
    </source>
</evidence>
<feature type="signal peptide" evidence="1">
    <location>
        <begin position="1"/>
        <end position="34"/>
    </location>
</feature>
<organism evidence="2 3">
    <name type="scientific">Hydrogenophaga bisanensis</name>
    <dbReference type="NCBI Taxonomy" id="439611"/>
    <lineage>
        <taxon>Bacteria</taxon>
        <taxon>Pseudomonadati</taxon>
        <taxon>Pseudomonadota</taxon>
        <taxon>Betaproteobacteria</taxon>
        <taxon>Burkholderiales</taxon>
        <taxon>Comamonadaceae</taxon>
        <taxon>Hydrogenophaga</taxon>
    </lineage>
</organism>
<proteinExistence type="predicted"/>
<dbReference type="Proteomes" id="UP001596495">
    <property type="component" value="Unassembled WGS sequence"/>
</dbReference>
<gene>
    <name evidence="2" type="ORF">ACFQNJ_03250</name>
</gene>
<comment type="caution">
    <text evidence="2">The sequence shown here is derived from an EMBL/GenBank/DDBJ whole genome shotgun (WGS) entry which is preliminary data.</text>
</comment>
<name>A0ABW2R565_9BURK</name>
<accession>A0ABW2R565</accession>
<sequence length="135" mass="14553">MNRCDIVTITRTRRALAALALGTTLLATAGQALAQATIRQFPPQAIRATMVVKQPPEVLMDGKAMRLSPGARIRGVTNTLVMSASLSGQEVTVNYLPDVQGLVHEVWILNEAEAAEKRARLGDQRNYRTAADGAN</sequence>
<feature type="chain" id="PRO_5045457658" evidence="1">
    <location>
        <begin position="35"/>
        <end position="135"/>
    </location>
</feature>
<evidence type="ECO:0000313" key="2">
    <source>
        <dbReference type="EMBL" id="MFC7433522.1"/>
    </source>
</evidence>
<keyword evidence="1" id="KW-0732">Signal</keyword>
<dbReference type="EMBL" id="JBHTBX010000002">
    <property type="protein sequence ID" value="MFC7433522.1"/>
    <property type="molecule type" value="Genomic_DNA"/>
</dbReference>
<keyword evidence="3" id="KW-1185">Reference proteome</keyword>
<dbReference type="RefSeq" id="WP_382253791.1">
    <property type="nucleotide sequence ID" value="NZ_JBHTBX010000002.1"/>
</dbReference>
<evidence type="ECO:0000313" key="3">
    <source>
        <dbReference type="Proteomes" id="UP001596495"/>
    </source>
</evidence>
<reference evidence="3" key="1">
    <citation type="journal article" date="2019" name="Int. J. Syst. Evol. Microbiol.">
        <title>The Global Catalogue of Microorganisms (GCM) 10K type strain sequencing project: providing services to taxonomists for standard genome sequencing and annotation.</title>
        <authorList>
            <consortium name="The Broad Institute Genomics Platform"/>
            <consortium name="The Broad Institute Genome Sequencing Center for Infectious Disease"/>
            <person name="Wu L."/>
            <person name="Ma J."/>
        </authorList>
    </citation>
    <scope>NUCLEOTIDE SEQUENCE [LARGE SCALE GENOMIC DNA]</scope>
    <source>
        <strain evidence="3">CCUG 54518</strain>
    </source>
</reference>
<protein>
    <submittedName>
        <fullName evidence="2">Uncharacterized protein</fullName>
    </submittedName>
</protein>